<protein>
    <submittedName>
        <fullName evidence="3">50S ribosomal protein L25</fullName>
    </submittedName>
</protein>
<evidence type="ECO:0000313" key="4">
    <source>
        <dbReference type="Proteomes" id="UP001152797"/>
    </source>
</evidence>
<dbReference type="Proteomes" id="UP001152797">
    <property type="component" value="Unassembled WGS sequence"/>
</dbReference>
<gene>
    <name evidence="1" type="ORF">C1SCF055_LOCUS38121</name>
</gene>
<evidence type="ECO:0000313" key="1">
    <source>
        <dbReference type="EMBL" id="CAI4013124.1"/>
    </source>
</evidence>
<dbReference type="InterPro" id="IPR020930">
    <property type="entry name" value="Ribosomal_uL5_bac-type"/>
</dbReference>
<dbReference type="EMBL" id="CAMXCT010005724">
    <property type="protein sequence ID" value="CAI4013124.1"/>
    <property type="molecule type" value="Genomic_DNA"/>
</dbReference>
<dbReference type="InterPro" id="IPR011035">
    <property type="entry name" value="Ribosomal_bL25/Gln-tRNA_synth"/>
</dbReference>
<proteinExistence type="predicted"/>
<organism evidence="1">
    <name type="scientific">Cladocopium goreaui</name>
    <dbReference type="NCBI Taxonomy" id="2562237"/>
    <lineage>
        <taxon>Eukaryota</taxon>
        <taxon>Sar</taxon>
        <taxon>Alveolata</taxon>
        <taxon>Dinophyceae</taxon>
        <taxon>Suessiales</taxon>
        <taxon>Symbiodiniaceae</taxon>
        <taxon>Cladocopium</taxon>
    </lineage>
</organism>
<reference evidence="2" key="2">
    <citation type="submission" date="2024-04" db="EMBL/GenBank/DDBJ databases">
        <authorList>
            <person name="Chen Y."/>
            <person name="Shah S."/>
            <person name="Dougan E. K."/>
            <person name="Thang M."/>
            <person name="Chan C."/>
        </authorList>
    </citation>
    <scope>NUCLEOTIDE SEQUENCE [LARGE SCALE GENOMIC DNA]</scope>
</reference>
<sequence length="319" mass="36597">MYSPTRRFAMFHAWSPLRPLGPLAASRSAGLAAGEVPSSRGFSSKGYRIRRVRYPWKTEVQKMTWELLKQDMVSYFQNVPERDSTVHIRADPWPRFTMKEFLLEKDLLPGVISKYGPNRKVTFNKNEMEAIAFDEPNGHLSNLFKGRLFRVYIGKWIEECVVTDVSTHPVEQELMFVRFDRHIPGRMTVVPIPVSISGLWGCPGYRKGGHVEVALPTVNCEVVGEKIPPPLVVDVSQLHLEQPFGKITLRDMLPLLPPDGTVRFSRDYSMDEEVITCYDPKALGEVPLPHDWQDPNFNHRGGRYHLTYTGFWPKQTTRS</sequence>
<evidence type="ECO:0000313" key="3">
    <source>
        <dbReference type="EMBL" id="CAL4800436.1"/>
    </source>
</evidence>
<evidence type="ECO:0000313" key="2">
    <source>
        <dbReference type="EMBL" id="CAL1166499.1"/>
    </source>
</evidence>
<comment type="caution">
    <text evidence="1">The sequence shown here is derived from an EMBL/GenBank/DDBJ whole genome shotgun (WGS) entry which is preliminary data.</text>
</comment>
<accession>A0A9P1GJZ8</accession>
<keyword evidence="4" id="KW-1185">Reference proteome</keyword>
<keyword evidence="3" id="KW-0687">Ribonucleoprotein</keyword>
<dbReference type="Gene3D" id="2.170.120.20">
    <property type="entry name" value="Ribosomal protein L25, beta domain"/>
    <property type="match status" value="1"/>
</dbReference>
<dbReference type="GO" id="GO:0006412">
    <property type="term" value="P:translation"/>
    <property type="evidence" value="ECO:0007669"/>
    <property type="project" value="InterPro"/>
</dbReference>
<dbReference type="GO" id="GO:0008097">
    <property type="term" value="F:5S rRNA binding"/>
    <property type="evidence" value="ECO:0007669"/>
    <property type="project" value="TreeGrafter"/>
</dbReference>
<name>A0A9P1GJZ8_9DINO</name>
<keyword evidence="3" id="KW-0689">Ribosomal protein</keyword>
<dbReference type="PANTHER" id="PTHR33284">
    <property type="entry name" value="RIBOSOMAL PROTEIN L25/GLN-TRNA SYNTHETASE, ANTI-CODON-BINDING DOMAIN-CONTAINING PROTEIN"/>
    <property type="match status" value="1"/>
</dbReference>
<dbReference type="AlphaFoldDB" id="A0A9P1GJZ8"/>
<dbReference type="EMBL" id="CAMXCT020005724">
    <property type="protein sequence ID" value="CAL1166499.1"/>
    <property type="molecule type" value="Genomic_DNA"/>
</dbReference>
<dbReference type="GO" id="GO:0022625">
    <property type="term" value="C:cytosolic large ribosomal subunit"/>
    <property type="evidence" value="ECO:0007669"/>
    <property type="project" value="TreeGrafter"/>
</dbReference>
<dbReference type="InterPro" id="IPR037121">
    <property type="entry name" value="Ribosomal_bL25_C"/>
</dbReference>
<dbReference type="OrthoDB" id="6752799at2759"/>
<dbReference type="EMBL" id="CAMXCT030005724">
    <property type="protein sequence ID" value="CAL4800436.1"/>
    <property type="molecule type" value="Genomic_DNA"/>
</dbReference>
<dbReference type="PANTHER" id="PTHR33284:SF1">
    <property type="entry name" value="RIBOSOMAL PROTEIN L25_GLN-TRNA SYNTHETASE, ANTI-CODON-BINDING DOMAIN-CONTAINING PROTEIN"/>
    <property type="match status" value="1"/>
</dbReference>
<reference evidence="1" key="1">
    <citation type="submission" date="2022-10" db="EMBL/GenBank/DDBJ databases">
        <authorList>
            <person name="Chen Y."/>
            <person name="Dougan E. K."/>
            <person name="Chan C."/>
            <person name="Rhodes N."/>
            <person name="Thang M."/>
        </authorList>
    </citation>
    <scope>NUCLEOTIDE SEQUENCE</scope>
</reference>
<dbReference type="SUPFAM" id="SSF50715">
    <property type="entry name" value="Ribosomal protein L25-like"/>
    <property type="match status" value="1"/>
</dbReference>
<dbReference type="GO" id="GO:0003735">
    <property type="term" value="F:structural constituent of ribosome"/>
    <property type="evidence" value="ECO:0007669"/>
    <property type="project" value="InterPro"/>
</dbReference>